<dbReference type="Ensembl" id="ENSPANT00000069871.1">
    <property type="protein sequence ID" value="ENSPANP00000048372.1"/>
    <property type="gene ID" value="ENSPANG00000047546.1"/>
</dbReference>
<keyword evidence="2" id="KW-1185">Reference proteome</keyword>
<dbReference type="Proteomes" id="UP000028761">
    <property type="component" value="Chromosome 2"/>
</dbReference>
<reference evidence="1 2" key="1">
    <citation type="submission" date="2012-03" db="EMBL/GenBank/DDBJ databases">
        <title>Whole Genome Assembly of Papio anubis.</title>
        <authorList>
            <person name="Liu Y.L."/>
            <person name="Abraham K.A."/>
            <person name="Akbar H.A."/>
            <person name="Ali S.A."/>
            <person name="Anosike U.A."/>
            <person name="Aqrawi P.A."/>
            <person name="Arias F.A."/>
            <person name="Attaway T.A."/>
            <person name="Awwad R.A."/>
            <person name="Babu C.B."/>
            <person name="Bandaranaike D.B."/>
            <person name="Battles P.B."/>
            <person name="Bell A.B."/>
            <person name="Beltran B.B."/>
            <person name="Berhane-Mersha D.B."/>
            <person name="Bess C.B."/>
            <person name="Bickham C.B."/>
            <person name="Bolden T.B."/>
            <person name="Carter K.C."/>
            <person name="Chau D.C."/>
            <person name="Chavez A.C."/>
            <person name="Clerc-Blankenburg K.C."/>
            <person name="Coyle M.C."/>
            <person name="Dao M.D."/>
            <person name="Davila M.L.D."/>
            <person name="Davy-Carroll L.D."/>
            <person name="Denson S.D."/>
            <person name="Dinh H.D."/>
            <person name="Fernandez S.F."/>
            <person name="Fernando P.F."/>
            <person name="Forbes L.F."/>
            <person name="Francis C.F."/>
            <person name="Francisco L.F."/>
            <person name="Fu Q.F."/>
            <person name="Garcia-Iii R.G."/>
            <person name="Garrett T.G."/>
            <person name="Gross S.G."/>
            <person name="Gubbala S.G."/>
            <person name="Hirani K.H."/>
            <person name="Hogues M.H."/>
            <person name="Hollins B.H."/>
            <person name="Jackson L.J."/>
            <person name="Javaid M.J."/>
            <person name="Jhangiani S.J."/>
            <person name="Johnson A.J."/>
            <person name="Johnson B.J."/>
            <person name="Jones J.J."/>
            <person name="Joshi V.J."/>
            <person name="Kalu J.K."/>
            <person name="Khan N.K."/>
            <person name="Korchina V.K."/>
            <person name="Kovar C.K."/>
            <person name="Lago L.L."/>
            <person name="Lara F.L."/>
            <person name="Le T.-K.L."/>
            <person name="Lee S.L."/>
            <person name="Legall-Iii F.L."/>
            <person name="Lemon S.L."/>
            <person name="Liu J.L."/>
            <person name="Liu Y.-S.L."/>
            <person name="Liyanage D.L."/>
            <person name="Lopez J.L."/>
            <person name="Lorensuhewa L.L."/>
            <person name="Mata R.M."/>
            <person name="Mathew T.M."/>
            <person name="Mercado C.M."/>
            <person name="Mercado I.M."/>
            <person name="Morales K.M."/>
            <person name="Morgan M.M."/>
            <person name="Munidasa M.M."/>
            <person name="Ngo D.N."/>
            <person name="Nguyen L.N."/>
            <person name="Nguyen T.N."/>
            <person name="Nguyen N.N."/>
            <person name="Obregon M.O."/>
            <person name="Okwuonu G.O."/>
            <person name="Ongeri F.O."/>
            <person name="Onwere C.O."/>
            <person name="Osifeso I.O."/>
            <person name="Parra A.P."/>
            <person name="Patil S.P."/>
            <person name="Perez A.P."/>
            <person name="Perez Y.P."/>
            <person name="Pham C.P."/>
            <person name="Pu L.-L.P."/>
            <person name="Puazo M.P."/>
            <person name="Quiroz J.Q."/>
            <person name="Rouhana J.R."/>
            <person name="Ruiz M.R."/>
            <person name="Ruiz S.-J.R."/>
            <person name="Saada N.S."/>
            <person name="Santibanez J.S."/>
            <person name="Scheel M.S."/>
            <person name="Schneider B.S."/>
            <person name="Simmons D.S."/>
            <person name="Sisson I.S."/>
            <person name="Tang L.-Y.T."/>
            <person name="Thornton R.T."/>
            <person name="Tisius J.T."/>
            <person name="Toledanes G.T."/>
            <person name="Trejos Z.T."/>
            <person name="Usmani K.U."/>
            <person name="Varghese R.V."/>
            <person name="Vattathil S.V."/>
            <person name="Vee V.V."/>
            <person name="Walker D.W."/>
            <person name="Weissenberger G.W."/>
            <person name="White C.W."/>
            <person name="Williams A.W."/>
            <person name="Woodworth J.W."/>
            <person name="Wright R.W."/>
            <person name="Zhu Y.Z."/>
            <person name="Han Y.H."/>
            <person name="Newsham I.N."/>
            <person name="Nazareth L.N."/>
            <person name="Worley K.W."/>
            <person name="Muzny D.M."/>
            <person name="Rogers J.R."/>
            <person name="Gibbs R.G."/>
        </authorList>
    </citation>
    <scope>NUCLEOTIDE SEQUENCE [LARGE SCALE GENOMIC DNA]</scope>
</reference>
<organism evidence="1 2">
    <name type="scientific">Papio anubis</name>
    <name type="common">Olive baboon</name>
    <dbReference type="NCBI Taxonomy" id="9555"/>
    <lineage>
        <taxon>Eukaryota</taxon>
        <taxon>Metazoa</taxon>
        <taxon>Chordata</taxon>
        <taxon>Craniata</taxon>
        <taxon>Vertebrata</taxon>
        <taxon>Euteleostomi</taxon>
        <taxon>Mammalia</taxon>
        <taxon>Eutheria</taxon>
        <taxon>Euarchontoglires</taxon>
        <taxon>Primates</taxon>
        <taxon>Haplorrhini</taxon>
        <taxon>Catarrhini</taxon>
        <taxon>Cercopithecidae</taxon>
        <taxon>Cercopithecinae</taxon>
        <taxon>Papio</taxon>
    </lineage>
</organism>
<dbReference type="AlphaFoldDB" id="A0A8I5MZF0"/>
<reference evidence="1" key="3">
    <citation type="submission" date="2025-09" db="UniProtKB">
        <authorList>
            <consortium name="Ensembl"/>
        </authorList>
    </citation>
    <scope>IDENTIFICATION</scope>
</reference>
<proteinExistence type="predicted"/>
<protein>
    <submittedName>
        <fullName evidence="1">Uncharacterized protein</fullName>
    </submittedName>
</protein>
<dbReference type="PANTHER" id="PTHR12138:SF135">
    <property type="entry name" value="SAM DOMAIN-CONTAINING PROTEIN"/>
    <property type="match status" value="1"/>
</dbReference>
<dbReference type="PANTHER" id="PTHR12138">
    <property type="entry name" value="PRIMATE-EXPANDED PROTEIN FAMILY"/>
    <property type="match status" value="1"/>
</dbReference>
<evidence type="ECO:0000313" key="2">
    <source>
        <dbReference type="Proteomes" id="UP000028761"/>
    </source>
</evidence>
<dbReference type="GeneTree" id="ENSGT01150000286943"/>
<reference evidence="1" key="2">
    <citation type="submission" date="2025-08" db="UniProtKB">
        <authorList>
            <consortium name="Ensembl"/>
        </authorList>
    </citation>
    <scope>IDENTIFICATION</scope>
</reference>
<name>A0A8I5MZF0_PAPAN</name>
<evidence type="ECO:0000313" key="1">
    <source>
        <dbReference type="Ensembl" id="ENSPANP00000048372.1"/>
    </source>
</evidence>
<accession>A0A8I5MZF0</accession>
<sequence length="119" mass="13111">MKKSLFFHACFSSPRSQQSFCSPTLLFTLPEMESRSVTRLECSGMISAHCNLHLLGSSDSCASASPVPRITGTCHHTQLIFFFFFLGRDGVSPCWPGWSRSPGLMICPSRPPKVLGLQT</sequence>